<comment type="caution">
    <text evidence="1">The sequence shown here is derived from an EMBL/GenBank/DDBJ whole genome shotgun (WGS) entry which is preliminary data.</text>
</comment>
<dbReference type="Pfam" id="PF05626">
    <property type="entry name" value="DUF790"/>
    <property type="match status" value="1"/>
</dbReference>
<evidence type="ECO:0000313" key="1">
    <source>
        <dbReference type="EMBL" id="MDC3984298.1"/>
    </source>
</evidence>
<reference evidence="1 2" key="1">
    <citation type="submission" date="2021-04" db="EMBL/GenBank/DDBJ databases">
        <title>Genome analysis of Polyangium sp.</title>
        <authorList>
            <person name="Li Y."/>
            <person name="Wang J."/>
        </authorList>
    </citation>
    <scope>NUCLEOTIDE SEQUENCE [LARGE SCALE GENOMIC DNA]</scope>
    <source>
        <strain evidence="1 2">SDU14</strain>
    </source>
</reference>
<gene>
    <name evidence="1" type="ORF">KEG57_27570</name>
</gene>
<protein>
    <submittedName>
        <fullName evidence="1">DUF790 family protein</fullName>
    </submittedName>
</protein>
<dbReference type="PANTHER" id="PTHR39640:SF1">
    <property type="entry name" value="DUF790 FAMILY PROTEIN"/>
    <property type="match status" value="1"/>
</dbReference>
<proteinExistence type="predicted"/>
<dbReference type="InterPro" id="IPR008508">
    <property type="entry name" value="Bax1"/>
</dbReference>
<dbReference type="PIRSF" id="PIRSF019435">
    <property type="entry name" value="UCP019435"/>
    <property type="match status" value="1"/>
</dbReference>
<sequence length="403" mass="45118">MLTSDLLRVRRKGGRVLPRYLRGDDAELAKMLAKDFVRILGSSIGRSRDEIEAALDAVPVPADARLVGDGLRKVLDGQCTWTVPTGVDPEEIRREVFLAAAKAHRALDVRSEFDRDGVLAELASRLGKTPAEIDAALYADLRENERLEAFRPIGPEALLERYDLGLAQAVLLKATRVTIRVADESPDRYRRLFRAARFHGLIHVVEGSPQEGYTITLDGPWSLFDAVQKYGLRLAMFLPQVLAFRSFHVRAELAWGKARTRAVLEITPEDGLVSHVAEAPSTSPDLDVFKQAFERLGSEWSVAENDHIFALPGEIACVPDLVFRSETTGEEVFLEAFGFWSRQAVWQRIELVRKGFPARFLLAVGKQLRVSEEVLGEDEAGEIYVYRATMSPRAVLERLRRKG</sequence>
<dbReference type="EMBL" id="JAGTJJ010000019">
    <property type="protein sequence ID" value="MDC3984298.1"/>
    <property type="molecule type" value="Genomic_DNA"/>
</dbReference>
<dbReference type="Proteomes" id="UP001151081">
    <property type="component" value="Unassembled WGS sequence"/>
</dbReference>
<organism evidence="1 2">
    <name type="scientific">Polyangium jinanense</name>
    <dbReference type="NCBI Taxonomy" id="2829994"/>
    <lineage>
        <taxon>Bacteria</taxon>
        <taxon>Pseudomonadati</taxon>
        <taxon>Myxococcota</taxon>
        <taxon>Polyangia</taxon>
        <taxon>Polyangiales</taxon>
        <taxon>Polyangiaceae</taxon>
        <taxon>Polyangium</taxon>
    </lineage>
</organism>
<dbReference type="RefSeq" id="WP_272458915.1">
    <property type="nucleotide sequence ID" value="NZ_JAGTJJ010000019.1"/>
</dbReference>
<keyword evidence="2" id="KW-1185">Reference proteome</keyword>
<accession>A0A9X3X8G2</accession>
<evidence type="ECO:0000313" key="2">
    <source>
        <dbReference type="Proteomes" id="UP001151081"/>
    </source>
</evidence>
<dbReference type="PANTHER" id="PTHR39640">
    <property type="entry name" value="VNG6129C"/>
    <property type="match status" value="1"/>
</dbReference>
<name>A0A9X3X8G2_9BACT</name>
<dbReference type="AlphaFoldDB" id="A0A9X3X8G2"/>